<protein>
    <submittedName>
        <fullName evidence="3">Uncharacterized protein</fullName>
    </submittedName>
</protein>
<dbReference type="AlphaFoldDB" id="A0A2N9H4B5"/>
<feature type="region of interest" description="Disordered" evidence="2">
    <location>
        <begin position="1"/>
        <end position="73"/>
    </location>
</feature>
<feature type="region of interest" description="Disordered" evidence="2">
    <location>
        <begin position="96"/>
        <end position="121"/>
    </location>
</feature>
<dbReference type="EMBL" id="OIVN01002789">
    <property type="protein sequence ID" value="SPD06469.1"/>
    <property type="molecule type" value="Genomic_DNA"/>
</dbReference>
<proteinExistence type="predicted"/>
<feature type="coiled-coil region" evidence="1">
    <location>
        <begin position="323"/>
        <end position="364"/>
    </location>
</feature>
<feature type="compositionally biased region" description="Acidic residues" evidence="2">
    <location>
        <begin position="53"/>
        <end position="73"/>
    </location>
</feature>
<evidence type="ECO:0000256" key="1">
    <source>
        <dbReference type="SAM" id="Coils"/>
    </source>
</evidence>
<accession>A0A2N9H4B5</accession>
<sequence length="540" mass="62565">MEPYQQNELGSTIHGSMYTSIDDDNMVNLSRDDIEGLSVDMDDVLKIQKEVEEKEEDEEEEEEDDNDIDVDDSLSDNAYMIVMDSNMDELQSSTHLDAETSVNTSGVASTSKKKKGRGPSRGIATAKALRASGKQKLPVILEVHRGVPVDINSKKFVSELSFLVKKHATLAVTKWAEVHEESKNIIYERMRDTFNFLDSPDVKIMVLRHANKFYRERHTHLHTKHYKVYKTDEERFQNIPRGVSAQEWVFLLDYFKSKDFKEPDKLQLWKLTHTNKGGEWCDQFTRSIDEVVSHKIIESYEGDDSIQLTENDAFEQVVGEREHDEARMEREEARKECDTLTRKMARVEDQQQEMREQLNMIMQTFHYMKNGDVMGTTTKSMESTSTTTRRKWLRLVQMVVYKGREDGNQCMAKEKKWSVEELWKLSGASVVCKPPADIDNRAPCLSQMKRFTSGRNSLGDFDWTAEISPVEHRDVRNYYSDEERGESDEEEEEVIIPFSAPMMMIGEGVALQPRKEINLWKRRTMIPPKPLELNTLVKAN</sequence>
<name>A0A2N9H4B5_FAGSY</name>
<dbReference type="PANTHER" id="PTHR34779">
    <property type="entry name" value="OS09G0542900 PROTEIN"/>
    <property type="match status" value="1"/>
</dbReference>
<keyword evidence="1" id="KW-0175">Coiled coil</keyword>
<organism evidence="3">
    <name type="scientific">Fagus sylvatica</name>
    <name type="common">Beechnut</name>
    <dbReference type="NCBI Taxonomy" id="28930"/>
    <lineage>
        <taxon>Eukaryota</taxon>
        <taxon>Viridiplantae</taxon>
        <taxon>Streptophyta</taxon>
        <taxon>Embryophyta</taxon>
        <taxon>Tracheophyta</taxon>
        <taxon>Spermatophyta</taxon>
        <taxon>Magnoliopsida</taxon>
        <taxon>eudicotyledons</taxon>
        <taxon>Gunneridae</taxon>
        <taxon>Pentapetalae</taxon>
        <taxon>rosids</taxon>
        <taxon>fabids</taxon>
        <taxon>Fagales</taxon>
        <taxon>Fagaceae</taxon>
        <taxon>Fagus</taxon>
    </lineage>
</organism>
<gene>
    <name evidence="3" type="ORF">FSB_LOCUS34351</name>
</gene>
<feature type="compositionally biased region" description="Polar residues" evidence="2">
    <location>
        <begin position="96"/>
        <end position="110"/>
    </location>
</feature>
<feature type="compositionally biased region" description="Polar residues" evidence="2">
    <location>
        <begin position="1"/>
        <end position="19"/>
    </location>
</feature>
<dbReference type="PANTHER" id="PTHR34779:SF1">
    <property type="entry name" value="OS09G0542900 PROTEIN"/>
    <property type="match status" value="1"/>
</dbReference>
<dbReference type="InterPro" id="IPR038796">
    <property type="entry name" value="At1g76070-like"/>
</dbReference>
<evidence type="ECO:0000313" key="3">
    <source>
        <dbReference type="EMBL" id="SPD06469.1"/>
    </source>
</evidence>
<reference evidence="3" key="1">
    <citation type="submission" date="2018-02" db="EMBL/GenBank/DDBJ databases">
        <authorList>
            <person name="Cohen D.B."/>
            <person name="Kent A.D."/>
        </authorList>
    </citation>
    <scope>NUCLEOTIDE SEQUENCE</scope>
</reference>
<feature type="compositionally biased region" description="Basic and acidic residues" evidence="2">
    <location>
        <begin position="43"/>
        <end position="52"/>
    </location>
</feature>
<evidence type="ECO:0000256" key="2">
    <source>
        <dbReference type="SAM" id="MobiDB-lite"/>
    </source>
</evidence>